<keyword evidence="4" id="KW-0175">Coiled coil</keyword>
<dbReference type="Pfam" id="PF23393">
    <property type="entry name" value="Beta-prop_WDR90_POC16_2nd"/>
    <property type="match status" value="1"/>
</dbReference>
<evidence type="ECO:0000256" key="1">
    <source>
        <dbReference type="ARBA" id="ARBA00022574"/>
    </source>
</evidence>
<dbReference type="InterPro" id="IPR015943">
    <property type="entry name" value="WD40/YVTN_repeat-like_dom_sf"/>
</dbReference>
<evidence type="ECO:0000259" key="8">
    <source>
        <dbReference type="Pfam" id="PF23393"/>
    </source>
</evidence>
<dbReference type="RefSeq" id="XP_044568989.1">
    <property type="nucleotide sequence ID" value="XM_044711200.1"/>
</dbReference>
<dbReference type="OMA" id="DHYVHIR"/>
<evidence type="ECO:0000259" key="9">
    <source>
        <dbReference type="Pfam" id="PF23409"/>
    </source>
</evidence>
<comment type="caution">
    <text evidence="10">The sequence shown here is derived from an EMBL/GenBank/DDBJ whole genome shotgun (WGS) entry which is preliminary data.</text>
</comment>
<dbReference type="Pfam" id="PF23342">
    <property type="entry name" value="WDR90_beta-prop_4th"/>
    <property type="match status" value="1"/>
</dbReference>
<dbReference type="VEuPathDB" id="AmoebaDB:NF0001160"/>
<protein>
    <recommendedName>
        <fullName evidence="12">Guanine nucleotide-binding protein subunit beta-like protein</fullName>
    </recommendedName>
</protein>
<dbReference type="PROSITE" id="PS50294">
    <property type="entry name" value="WD_REPEATS_REGION"/>
    <property type="match status" value="1"/>
</dbReference>
<organism evidence="10 11">
    <name type="scientific">Naegleria fowleri</name>
    <name type="common">Brain eating amoeba</name>
    <dbReference type="NCBI Taxonomy" id="5763"/>
    <lineage>
        <taxon>Eukaryota</taxon>
        <taxon>Discoba</taxon>
        <taxon>Heterolobosea</taxon>
        <taxon>Tetramitia</taxon>
        <taxon>Eutetramitia</taxon>
        <taxon>Vahlkampfiidae</taxon>
        <taxon>Naegleria</taxon>
    </lineage>
</organism>
<evidence type="ECO:0000313" key="10">
    <source>
        <dbReference type="EMBL" id="KAF0984276.1"/>
    </source>
</evidence>
<feature type="domain" description="WDR90 4th beta-propeller" evidence="7">
    <location>
        <begin position="1326"/>
        <end position="1632"/>
    </location>
</feature>
<evidence type="ECO:0000256" key="3">
    <source>
        <dbReference type="PROSITE-ProRule" id="PRU00221"/>
    </source>
</evidence>
<keyword evidence="11" id="KW-1185">Reference proteome</keyword>
<evidence type="ECO:0000259" key="6">
    <source>
        <dbReference type="Pfam" id="PF05018"/>
    </source>
</evidence>
<feature type="repeat" description="WD" evidence="3">
    <location>
        <begin position="500"/>
        <end position="529"/>
    </location>
</feature>
<dbReference type="PANTHER" id="PTHR13720">
    <property type="entry name" value="WD-40 REPEAT PROTEIN"/>
    <property type="match status" value="1"/>
</dbReference>
<evidence type="ECO:0000259" key="7">
    <source>
        <dbReference type="Pfam" id="PF23342"/>
    </source>
</evidence>
<evidence type="ECO:0000256" key="4">
    <source>
        <dbReference type="SAM" id="Coils"/>
    </source>
</evidence>
<sequence length="1653" mass="187928">MQQHAWQQPYVNVVKLCSEKSKQYSSEGGVTQEMDRDIGKTVFRIKGSVPSNNYVSFPSNIPKNKGDVLGLVGQFCYVQIRASKEVFVFHIDIMTKDEMTIRFSFGNVYKQVKKTHNTVYIPVDYLNDKWTTIAIDFKALVQTHLEKVFKCVRGAVVCANLSLKNIFTSDNLYTPENLAKDLYLPIHKGMNWSDEYDWFWIPGEPTNVKLACIIDPDTLKKPSTSFNTSRTSSVGSSGSSKRSKIAGVLSNKAMLTPSPIMECKRFIGYNSHFNSNLCWTLDSAYCLFPCGSTVIKMDVNSGKQTSFQGHTHFVTSLATDFKCSIMASVQNTIPLIRIWDVETCRCLAVLKGQESEITCLCISDNGNVLMTIGKDKSLKTQFIVWDISNVKNSEEIPVISKYVCDYSVKKVSFAPGEDTKFVTCGFESIRLWRLKGGIVRGCSLSLENYSLTKQNFLDIAFEKTFVSPHLGDKDHRFYLGTESGAIYQVNYTKRIVECVFQLHNSAINSLYINEGICITGSSDKYVRVWPLDFSDFFIEAELENAVMSVVTSKDGFKALIGDSNGSIGILEISSQKYRSVLRSHTKQVLDVASDPNRMEFATVSLDRTIRIWDLTTLNQKYQFDIDGENPICVDYHKYEYMIACGFESGIVRIFEIPTTQVLEEYKAHLTDVLAIAYTHDSRWLISSSKESICISDTKHMYQAVKVIPYACECKNVNLCMSRDGKYFSFISPTRNLIHVYSCMDFEEVFQFETPTDFFESMVFSADSKEIIASTSDNKLMSICLEKGEIISETEYAPKYNAITMDTSQNGKYLVCGGEERLLRVWNSKDLANFSCQKFIGHSGNIKKVIFTSDCGHVISCGQDGILVWSFLGDKSRDINLMIESHLERRMMEKKKEEEIEIDELAAQYRGVYEKTFEDRNKRALEELESIDPAIVRDVSEVHDYDHHHLVHTDQPFKKYMFNRRPSKLPNSEKRKLPGEFPKLKLARICGYSGQARDNLIWLEKQGSLIYTSGHTVIIEDIATRAQQYLTGHEHEINLIVIHPNQKILASCGGVKGVTLDSPIIFWNLETKSPVKRLEYHKWGVLAMDFSHDGKYFISVGINEYDGKCVLAIWSVETGKLIANTLVAEEIYVVKWFPSSPSFEFITCGKNSITFWYLNPEGQLLMSPAKVDHHQLLGSPEDPIHFTSIGFSEDYRSVWIGSSSGFILAFNLENNELEHQWMSVHDSNEIDHICWRKNTLITSGTDGSIKRWKCTKKDKQYHLVLREQMELDGPIVALCFDDKANQGVVGTCKGTIWYIHWDQQQCIRMITSHSHFVSGLVKVNGYITSSSHDGTVRVWTKVMLDSNKILSLNQVLEMKRSEDKKVAALCMDKSSSNNLIAVGYNDGTIFVNYLNHLEHVLKNKIKPHEEALTCILVTPTNRIITGSANGILTLVDNLVNLTESTSALPTEFLENRFIFIREFQGHRICSLDYDPKTKRFVNTTCTGLVSVWNDTDFTQVAKFAPHIYTRKVAEKEKYEIDIIAKFSPFEQDVLLITAPSKICPKVEFYNYKREYCLRVVDMNCFANCFAISQIHSLIAFGTRERLLVLMNYSTGEFEEYEGHGDGIQSIMFDDECDELYSSAFSDTLVWKLNTSSSNNTNLTTRVVSSFPMNK</sequence>
<reference evidence="10 11" key="1">
    <citation type="journal article" date="2019" name="Sci. Rep.">
        <title>Nanopore sequencing improves the draft genome of the human pathogenic amoeba Naegleria fowleri.</title>
        <authorList>
            <person name="Liechti N."/>
            <person name="Schurch N."/>
            <person name="Bruggmann R."/>
            <person name="Wittwer M."/>
        </authorList>
    </citation>
    <scope>NUCLEOTIDE SEQUENCE [LARGE SCALE GENOMIC DNA]</scope>
    <source>
        <strain evidence="10 11">ATCC 30894</strain>
    </source>
</reference>
<evidence type="ECO:0008006" key="12">
    <source>
        <dbReference type="Google" id="ProtNLM"/>
    </source>
</evidence>
<gene>
    <name evidence="10" type="ORF">FDP41_007453</name>
</gene>
<accession>A0A6A5C939</accession>
<feature type="coiled-coil region" evidence="4">
    <location>
        <begin position="887"/>
        <end position="914"/>
    </location>
</feature>
<name>A0A6A5C939_NAEFO</name>
<dbReference type="InterPro" id="IPR055439">
    <property type="entry name" value="Beta-prop_EML_1st"/>
</dbReference>
<dbReference type="EMBL" id="VFQX01000003">
    <property type="protein sequence ID" value="KAF0984276.1"/>
    <property type="molecule type" value="Genomic_DNA"/>
</dbReference>
<dbReference type="InterPro" id="IPR036322">
    <property type="entry name" value="WD40_repeat_dom_sf"/>
</dbReference>
<keyword evidence="1 3" id="KW-0853">WD repeat</keyword>
<feature type="domain" description="WDR90/POC16 second beta-propeller" evidence="8">
    <location>
        <begin position="593"/>
        <end position="868"/>
    </location>
</feature>
<dbReference type="GeneID" id="68114671"/>
<dbReference type="Gene3D" id="2.130.10.10">
    <property type="entry name" value="YVTN repeat-like/Quinoprotein amine dehydrogenase"/>
    <property type="match status" value="5"/>
</dbReference>
<dbReference type="VEuPathDB" id="AmoebaDB:NfTy_003240"/>
<keyword evidence="2" id="KW-0677">Repeat</keyword>
<dbReference type="InterPro" id="IPR001680">
    <property type="entry name" value="WD40_rpt"/>
</dbReference>
<dbReference type="PANTHER" id="PTHR13720:SF24">
    <property type="entry name" value="WD REPEAT-CONTAINING PROTEIN 90"/>
    <property type="match status" value="1"/>
</dbReference>
<evidence type="ECO:0000313" key="11">
    <source>
        <dbReference type="Proteomes" id="UP000444721"/>
    </source>
</evidence>
<evidence type="ECO:0000256" key="2">
    <source>
        <dbReference type="ARBA" id="ARBA00022737"/>
    </source>
</evidence>
<dbReference type="InterPro" id="IPR050630">
    <property type="entry name" value="WD_repeat_EMAP"/>
</dbReference>
<dbReference type="InterPro" id="IPR055440">
    <property type="entry name" value="Beta-prop_WDR90_4th"/>
</dbReference>
<dbReference type="VEuPathDB" id="AmoebaDB:FDP41_007453"/>
<feature type="domain" description="EML-like first beta-propeller" evidence="9">
    <location>
        <begin position="1026"/>
        <end position="1296"/>
    </location>
</feature>
<dbReference type="SUPFAM" id="SSF50978">
    <property type="entry name" value="WD40 repeat-like"/>
    <property type="match status" value="3"/>
</dbReference>
<dbReference type="InterPro" id="IPR011047">
    <property type="entry name" value="Quinoprotein_ADH-like_sf"/>
</dbReference>
<dbReference type="Proteomes" id="UP000444721">
    <property type="component" value="Unassembled WGS sequence"/>
</dbReference>
<dbReference type="SMART" id="SM00320">
    <property type="entry name" value="WD40"/>
    <property type="match status" value="19"/>
</dbReference>
<feature type="compositionally biased region" description="Low complexity" evidence="5">
    <location>
        <begin position="228"/>
        <end position="240"/>
    </location>
</feature>
<feature type="domain" description="CFA20" evidence="6">
    <location>
        <begin position="1"/>
        <end position="182"/>
    </location>
</feature>
<dbReference type="InterPro" id="IPR055441">
    <property type="entry name" value="Beta-prop_WDR90_POC16_2nd"/>
</dbReference>
<dbReference type="SUPFAM" id="SSF50998">
    <property type="entry name" value="Quinoprotein alcohol dehydrogenase-like"/>
    <property type="match status" value="1"/>
</dbReference>
<dbReference type="Pfam" id="PF00400">
    <property type="entry name" value="WD40"/>
    <property type="match status" value="2"/>
</dbReference>
<proteinExistence type="predicted"/>
<dbReference type="VEuPathDB" id="AmoebaDB:NF0001170"/>
<evidence type="ECO:0000256" key="5">
    <source>
        <dbReference type="SAM" id="MobiDB-lite"/>
    </source>
</evidence>
<dbReference type="Pfam" id="PF05018">
    <property type="entry name" value="CFA20_dom"/>
    <property type="match status" value="1"/>
</dbReference>
<dbReference type="Pfam" id="PF23409">
    <property type="entry name" value="Beta-prop_EML"/>
    <property type="match status" value="1"/>
</dbReference>
<dbReference type="PROSITE" id="PS50082">
    <property type="entry name" value="WD_REPEATS_2"/>
    <property type="match status" value="2"/>
</dbReference>
<feature type="repeat" description="WD" evidence="3">
    <location>
        <begin position="581"/>
        <end position="622"/>
    </location>
</feature>
<feature type="region of interest" description="Disordered" evidence="5">
    <location>
        <begin position="222"/>
        <end position="242"/>
    </location>
</feature>
<dbReference type="InterPro" id="IPR007714">
    <property type="entry name" value="CFA20_dom"/>
</dbReference>
<dbReference type="OrthoDB" id="6252103at2759"/>